<proteinExistence type="inferred from homology"/>
<dbReference type="Pfam" id="PF00480">
    <property type="entry name" value="ROK"/>
    <property type="match status" value="1"/>
</dbReference>
<dbReference type="InterPro" id="IPR043129">
    <property type="entry name" value="ATPase_NBD"/>
</dbReference>
<evidence type="ECO:0000313" key="2">
    <source>
        <dbReference type="EMBL" id="MBB5844110.1"/>
    </source>
</evidence>
<keyword evidence="2" id="KW-0418">Kinase</keyword>
<dbReference type="InterPro" id="IPR036390">
    <property type="entry name" value="WH_DNA-bd_sf"/>
</dbReference>
<dbReference type="InterPro" id="IPR036388">
    <property type="entry name" value="WH-like_DNA-bd_sf"/>
</dbReference>
<keyword evidence="3" id="KW-1185">Reference proteome</keyword>
<evidence type="ECO:0000256" key="1">
    <source>
        <dbReference type="ARBA" id="ARBA00006479"/>
    </source>
</evidence>
<dbReference type="SUPFAM" id="SSF53067">
    <property type="entry name" value="Actin-like ATPase domain"/>
    <property type="match status" value="1"/>
</dbReference>
<reference evidence="2 3" key="1">
    <citation type="submission" date="2020-08" db="EMBL/GenBank/DDBJ databases">
        <title>Sequencing the genomes of 1000 actinobacteria strains.</title>
        <authorList>
            <person name="Klenk H.-P."/>
        </authorList>
    </citation>
    <scope>NUCLEOTIDE SEQUENCE [LARGE SCALE GENOMIC DNA]</scope>
    <source>
        <strain evidence="2 3">DSM 105784</strain>
    </source>
</reference>
<dbReference type="PANTHER" id="PTHR18964:SF149">
    <property type="entry name" value="BIFUNCTIONAL UDP-N-ACETYLGLUCOSAMINE 2-EPIMERASE_N-ACETYLMANNOSAMINE KINASE"/>
    <property type="match status" value="1"/>
</dbReference>
<dbReference type="AlphaFoldDB" id="A0A841AJM7"/>
<dbReference type="Gene3D" id="3.30.420.40">
    <property type="match status" value="2"/>
</dbReference>
<name>A0A841AJM7_9MICO</name>
<comment type="similarity">
    <text evidence="1">Belongs to the ROK (NagC/XylR) family.</text>
</comment>
<dbReference type="Pfam" id="PF13412">
    <property type="entry name" value="HTH_24"/>
    <property type="match status" value="1"/>
</dbReference>
<dbReference type="InterPro" id="IPR000600">
    <property type="entry name" value="ROK"/>
</dbReference>
<comment type="caution">
    <text evidence="2">The sequence shown here is derived from an EMBL/GenBank/DDBJ whole genome shotgun (WGS) entry which is preliminary data.</text>
</comment>
<dbReference type="PANTHER" id="PTHR18964">
    <property type="entry name" value="ROK (REPRESSOR, ORF, KINASE) FAMILY"/>
    <property type="match status" value="1"/>
</dbReference>
<dbReference type="EMBL" id="JACHMJ010000001">
    <property type="protein sequence ID" value="MBB5844110.1"/>
    <property type="molecule type" value="Genomic_DNA"/>
</dbReference>
<sequence>MRRGTNLLAVGGFNQAVILDLIRRAPQGLSRVEIAGATGLSAQTVSNVSRRLIDSGIVLEAGKLNVGPGKPRTLLQLEPTGLYSIGVHLDPTVITYVLLDLAGDVVTDHRAPLPANATPDSIIREMAERIAAILEDSVVPHDRVLGVGIAAPGPVDAALGILLDPPLLDGWTRVPLREALADATGFPVVLEKDVAAAAVAEIWTGGGGERDNFAFFYYGTGIGMGLVIDRDVLRGSSNNAGDMGHIRVAPTGPLCSCGRRGCIGELVVPHRLVAEAVETGIIAEGPPASSVDDDFSRFSDVAADGSAGAIAILDRTAAHIAAAVVVITNLLDVDRVIFGGPFWQRVSARVLPTIAELVNADPALISPHPIEVSDSAIGEDVAAIGAGCLVLDHFLSPRPSALLISE</sequence>
<protein>
    <submittedName>
        <fullName evidence="2">Putative NBD/HSP70 family sugar kinase</fullName>
    </submittedName>
</protein>
<dbReference type="SUPFAM" id="SSF46785">
    <property type="entry name" value="Winged helix' DNA-binding domain"/>
    <property type="match status" value="1"/>
</dbReference>
<evidence type="ECO:0000313" key="3">
    <source>
        <dbReference type="Proteomes" id="UP000536685"/>
    </source>
</evidence>
<keyword evidence="2" id="KW-0808">Transferase</keyword>
<gene>
    <name evidence="2" type="ORF">HD599_002433</name>
</gene>
<dbReference type="GO" id="GO:0016301">
    <property type="term" value="F:kinase activity"/>
    <property type="evidence" value="ECO:0007669"/>
    <property type="project" value="UniProtKB-KW"/>
</dbReference>
<accession>A0A841AJM7</accession>
<dbReference type="Gene3D" id="1.10.10.10">
    <property type="entry name" value="Winged helix-like DNA-binding domain superfamily/Winged helix DNA-binding domain"/>
    <property type="match status" value="1"/>
</dbReference>
<dbReference type="Proteomes" id="UP000536685">
    <property type="component" value="Unassembled WGS sequence"/>
</dbReference>
<organism evidence="2 3">
    <name type="scientific">Conyzicola lurida</name>
    <dbReference type="NCBI Taxonomy" id="1172621"/>
    <lineage>
        <taxon>Bacteria</taxon>
        <taxon>Bacillati</taxon>
        <taxon>Actinomycetota</taxon>
        <taxon>Actinomycetes</taxon>
        <taxon>Micrococcales</taxon>
        <taxon>Microbacteriaceae</taxon>
        <taxon>Conyzicola</taxon>
    </lineage>
</organism>
<dbReference type="RefSeq" id="WP_343062045.1">
    <property type="nucleotide sequence ID" value="NZ_JACHMJ010000001.1"/>
</dbReference>